<accession>A0A0L1M3R3</accession>
<comment type="caution">
    <text evidence="1">The sequence shown here is derived from an EMBL/GenBank/DDBJ whole genome shotgun (WGS) entry which is preliminary data.</text>
</comment>
<organism evidence="1 2">
    <name type="scientific">Pseudomonas syringae</name>
    <dbReference type="NCBI Taxonomy" id="317"/>
    <lineage>
        <taxon>Bacteria</taxon>
        <taxon>Pseudomonadati</taxon>
        <taxon>Pseudomonadota</taxon>
        <taxon>Gammaproteobacteria</taxon>
        <taxon>Pseudomonadales</taxon>
        <taxon>Pseudomonadaceae</taxon>
        <taxon>Pseudomonas</taxon>
    </lineage>
</organism>
<protein>
    <submittedName>
        <fullName evidence="1">Uncharacterized protein</fullName>
    </submittedName>
</protein>
<dbReference type="Proteomes" id="UP000036955">
    <property type="component" value="Unassembled WGS sequence"/>
</dbReference>
<name>A0A0L1M3R3_PSESX</name>
<evidence type="ECO:0000313" key="2">
    <source>
        <dbReference type="Proteomes" id="UP000036955"/>
    </source>
</evidence>
<dbReference type="PATRIC" id="fig|317.197.peg.4276"/>
<dbReference type="OrthoDB" id="7026635at2"/>
<evidence type="ECO:0000313" key="1">
    <source>
        <dbReference type="EMBL" id="KNH23125.1"/>
    </source>
</evidence>
<sequence length="220" mass="24911">MAERQYRKLQGMGLAFVSGVLEENSSERAIGYSVTFRMSLDFTHFVHMANQYIEDYLNNPLNAIRPELAGLAYHYSYNYLFGAAGSIGNSLVLFEVFTNPLYYMTEWSAGTLQGRYGKPEFAVVDGKLQVTSRMDFRRKDKRPMLIGDLPIIQFGWALNLMQGHEFSFPLIAPATAVVLGYAEEDFVAVEDTRMRRGTRYMVGRELQFGAINPKQILTAG</sequence>
<proteinExistence type="predicted"/>
<dbReference type="EMBL" id="LFQK01000041">
    <property type="protein sequence ID" value="KNH23125.1"/>
    <property type="molecule type" value="Genomic_DNA"/>
</dbReference>
<reference evidence="1 2" key="1">
    <citation type="submission" date="2015-06" db="EMBL/GenBank/DDBJ databases">
        <authorList>
            <person name="Hoefler B.C."/>
            <person name="Straight P.D."/>
        </authorList>
    </citation>
    <scope>NUCLEOTIDE SEQUENCE [LARGE SCALE GENOMIC DNA]</scope>
    <source>
        <strain evidence="1 2">Riq4</strain>
    </source>
</reference>
<gene>
    <name evidence="1" type="ORF">ACS77_21825</name>
</gene>
<dbReference type="AlphaFoldDB" id="A0A0L1M3R3"/>